<dbReference type="AlphaFoldDB" id="A0A1C7MYQ5"/>
<dbReference type="Gene3D" id="3.80.10.10">
    <property type="entry name" value="Ribonuclease Inhibitor"/>
    <property type="match status" value="1"/>
</dbReference>
<feature type="domain" description="F-box" evidence="1">
    <location>
        <begin position="1"/>
        <end position="46"/>
    </location>
</feature>
<proteinExistence type="predicted"/>
<dbReference type="PROSITE" id="PS50181">
    <property type="entry name" value="FBOX"/>
    <property type="match status" value="1"/>
</dbReference>
<dbReference type="SUPFAM" id="SSF81383">
    <property type="entry name" value="F-box domain"/>
    <property type="match status" value="1"/>
</dbReference>
<keyword evidence="3" id="KW-1185">Reference proteome</keyword>
<gene>
    <name evidence="2" type="ORF">A0J61_09897</name>
</gene>
<reference evidence="2 3" key="1">
    <citation type="submission" date="2016-03" db="EMBL/GenBank/DDBJ databases">
        <title>Choanephora cucurbitarum.</title>
        <authorList>
            <person name="Min B."/>
            <person name="Park H."/>
            <person name="Park J.-H."/>
            <person name="Shin H.-D."/>
            <person name="Choi I.-G."/>
        </authorList>
    </citation>
    <scope>NUCLEOTIDE SEQUENCE [LARGE SCALE GENOMIC DNA]</scope>
    <source>
        <strain evidence="2 3">KUS-F28377</strain>
    </source>
</reference>
<dbReference type="InParanoid" id="A0A1C7MYQ5"/>
<dbReference type="SUPFAM" id="SSF52047">
    <property type="entry name" value="RNI-like"/>
    <property type="match status" value="1"/>
</dbReference>
<evidence type="ECO:0000313" key="3">
    <source>
        <dbReference type="Proteomes" id="UP000093000"/>
    </source>
</evidence>
<dbReference type="InterPro" id="IPR032675">
    <property type="entry name" value="LRR_dom_sf"/>
</dbReference>
<dbReference type="InterPro" id="IPR036047">
    <property type="entry name" value="F-box-like_dom_sf"/>
</dbReference>
<dbReference type="OrthoDB" id="2299316at2759"/>
<evidence type="ECO:0000313" key="2">
    <source>
        <dbReference type="EMBL" id="OBZ82055.1"/>
    </source>
</evidence>
<sequence>MSTLDTLPQEIYDKILDYVSPKNLSSLSLICRRLYGVAINRLYKHVSIKNSGMLEDLVTTFDNNASLGSLVRTLEIRHVRFKENDEQNLFYDNLVALILQTPSVLSVKMHYRIRELVIQAIRNTCGQGHWQHLKILELRNNQNRIQLTGLQHLPKSLDECLCNRKLILGNPAYRLEVNQVNTVVNQKPAVDTLEIFMYRLTDWNEFIQLGRPHFHITQLIVRTSWLTDTLLEYICTKCPNVRRLELKQIAHNHSTDNFIAAATLLEFASYLMHIEHFDVTFFRLKSDLNARRYFKNSLGRVNAGVIVSNSKRTLYLARPKRSLT</sequence>
<dbReference type="InterPro" id="IPR001810">
    <property type="entry name" value="F-box_dom"/>
</dbReference>
<dbReference type="SMART" id="SM00256">
    <property type="entry name" value="FBOX"/>
    <property type="match status" value="1"/>
</dbReference>
<protein>
    <recommendedName>
        <fullName evidence="1">F-box domain-containing protein</fullName>
    </recommendedName>
</protein>
<comment type="caution">
    <text evidence="2">The sequence shown here is derived from an EMBL/GenBank/DDBJ whole genome shotgun (WGS) entry which is preliminary data.</text>
</comment>
<dbReference type="Pfam" id="PF12937">
    <property type="entry name" value="F-box-like"/>
    <property type="match status" value="1"/>
</dbReference>
<dbReference type="Proteomes" id="UP000093000">
    <property type="component" value="Unassembled WGS sequence"/>
</dbReference>
<dbReference type="EMBL" id="LUGH01000966">
    <property type="protein sequence ID" value="OBZ82055.1"/>
    <property type="molecule type" value="Genomic_DNA"/>
</dbReference>
<accession>A0A1C7MYQ5</accession>
<evidence type="ECO:0000259" key="1">
    <source>
        <dbReference type="PROSITE" id="PS50181"/>
    </source>
</evidence>
<organism evidence="2 3">
    <name type="scientific">Choanephora cucurbitarum</name>
    <dbReference type="NCBI Taxonomy" id="101091"/>
    <lineage>
        <taxon>Eukaryota</taxon>
        <taxon>Fungi</taxon>
        <taxon>Fungi incertae sedis</taxon>
        <taxon>Mucoromycota</taxon>
        <taxon>Mucoromycotina</taxon>
        <taxon>Mucoromycetes</taxon>
        <taxon>Mucorales</taxon>
        <taxon>Mucorineae</taxon>
        <taxon>Choanephoraceae</taxon>
        <taxon>Choanephoroideae</taxon>
        <taxon>Choanephora</taxon>
    </lineage>
</organism>
<name>A0A1C7MYQ5_9FUNG</name>